<dbReference type="AlphaFoldDB" id="A0AAW0I1I0"/>
<protein>
    <submittedName>
        <fullName evidence="1">Uncharacterized protein</fullName>
    </submittedName>
</protein>
<keyword evidence="2" id="KW-1185">Reference proteome</keyword>
<proteinExistence type="predicted"/>
<gene>
    <name evidence="1" type="ORF">U0070_016970</name>
</gene>
<name>A0AAW0I1I0_MYOGA</name>
<evidence type="ECO:0000313" key="1">
    <source>
        <dbReference type="EMBL" id="KAK7808245.1"/>
    </source>
</evidence>
<evidence type="ECO:0000313" key="2">
    <source>
        <dbReference type="Proteomes" id="UP001488838"/>
    </source>
</evidence>
<dbReference type="Proteomes" id="UP001488838">
    <property type="component" value="Unassembled WGS sequence"/>
</dbReference>
<dbReference type="EMBL" id="JBBHLL010000244">
    <property type="protein sequence ID" value="KAK7808245.1"/>
    <property type="molecule type" value="Genomic_DNA"/>
</dbReference>
<sequence>MQYGKIQKASMINLAYFDFSDKKKRKLAKSHSFEKQKRNYGKFLDFDSLVYIYNELDFEIDADAMFVIDMNCKKYDNSLKTVNNAACPTKCLDPWPRTFHTEYSFQNSQTAKG</sequence>
<dbReference type="SUPFAM" id="SSF51735">
    <property type="entry name" value="NAD(P)-binding Rossmann-fold domains"/>
    <property type="match status" value="1"/>
</dbReference>
<comment type="caution">
    <text evidence="1">The sequence shown here is derived from an EMBL/GenBank/DDBJ whole genome shotgun (WGS) entry which is preliminary data.</text>
</comment>
<organism evidence="1 2">
    <name type="scientific">Myodes glareolus</name>
    <name type="common">Bank vole</name>
    <name type="synonym">Clethrionomys glareolus</name>
    <dbReference type="NCBI Taxonomy" id="447135"/>
    <lineage>
        <taxon>Eukaryota</taxon>
        <taxon>Metazoa</taxon>
        <taxon>Chordata</taxon>
        <taxon>Craniata</taxon>
        <taxon>Vertebrata</taxon>
        <taxon>Euteleostomi</taxon>
        <taxon>Mammalia</taxon>
        <taxon>Eutheria</taxon>
        <taxon>Euarchontoglires</taxon>
        <taxon>Glires</taxon>
        <taxon>Rodentia</taxon>
        <taxon>Myomorpha</taxon>
        <taxon>Muroidea</taxon>
        <taxon>Cricetidae</taxon>
        <taxon>Arvicolinae</taxon>
        <taxon>Myodes</taxon>
    </lineage>
</organism>
<dbReference type="InterPro" id="IPR036291">
    <property type="entry name" value="NAD(P)-bd_dom_sf"/>
</dbReference>
<reference evidence="1 2" key="1">
    <citation type="journal article" date="2023" name="bioRxiv">
        <title>Conserved and derived expression patterns and positive selection on dental genes reveal complex evolutionary context of ever-growing rodent molars.</title>
        <authorList>
            <person name="Calamari Z.T."/>
            <person name="Song A."/>
            <person name="Cohen E."/>
            <person name="Akter M."/>
            <person name="Roy R.D."/>
            <person name="Hallikas O."/>
            <person name="Christensen M.M."/>
            <person name="Li P."/>
            <person name="Marangoni P."/>
            <person name="Jernvall J."/>
            <person name="Klein O.D."/>
        </authorList>
    </citation>
    <scope>NUCLEOTIDE SEQUENCE [LARGE SCALE GENOMIC DNA]</scope>
    <source>
        <strain evidence="1">V071</strain>
    </source>
</reference>
<accession>A0AAW0I1I0</accession>